<gene>
    <name evidence="2" type="ORF">FR943_16005</name>
</gene>
<keyword evidence="3" id="KW-1185">Reference proteome</keyword>
<name>A0ABS6KP03_9MYCO</name>
<feature type="region of interest" description="Disordered" evidence="1">
    <location>
        <begin position="1"/>
        <end position="61"/>
    </location>
</feature>
<feature type="compositionally biased region" description="Basic and acidic residues" evidence="1">
    <location>
        <begin position="1"/>
        <end position="29"/>
    </location>
</feature>
<comment type="caution">
    <text evidence="2">The sequence shown here is derived from an EMBL/GenBank/DDBJ whole genome shotgun (WGS) entry which is preliminary data.</text>
</comment>
<dbReference type="EMBL" id="VOMB01000019">
    <property type="protein sequence ID" value="MBU9765344.1"/>
    <property type="molecule type" value="Genomic_DNA"/>
</dbReference>
<organism evidence="2 3">
    <name type="scientific">[Mycobacterium] fortunisiensis</name>
    <dbReference type="NCBI Taxonomy" id="2600579"/>
    <lineage>
        <taxon>Bacteria</taxon>
        <taxon>Bacillati</taxon>
        <taxon>Actinomycetota</taxon>
        <taxon>Actinomycetes</taxon>
        <taxon>Mycobacteriales</taxon>
        <taxon>Mycobacteriaceae</taxon>
        <taxon>Mycolicibacterium</taxon>
    </lineage>
</organism>
<dbReference type="RefSeq" id="WP_217158875.1">
    <property type="nucleotide sequence ID" value="NZ_VOMB01000019.1"/>
</dbReference>
<evidence type="ECO:0000313" key="3">
    <source>
        <dbReference type="Proteomes" id="UP000812982"/>
    </source>
</evidence>
<evidence type="ECO:0000256" key="1">
    <source>
        <dbReference type="SAM" id="MobiDB-lite"/>
    </source>
</evidence>
<sequence>MSRPEPDKAESDVERDTHVAHSRRGRDADGSDADGSHVGQASPDDDFDSGETGAEARSTDK</sequence>
<proteinExistence type="predicted"/>
<accession>A0ABS6KP03</accession>
<dbReference type="Proteomes" id="UP000812982">
    <property type="component" value="Unassembled WGS sequence"/>
</dbReference>
<evidence type="ECO:0000313" key="2">
    <source>
        <dbReference type="EMBL" id="MBU9765344.1"/>
    </source>
</evidence>
<protein>
    <submittedName>
        <fullName evidence="2">Uncharacterized protein</fullName>
    </submittedName>
</protein>
<reference evidence="2 3" key="1">
    <citation type="journal article" date="2021" name="Sci. Rep.">
        <title>Phenotypic and genomic hallmarks of a novel, potentially pathogenic rapidly growing Mycobacterium species related to the Mycobacterium fortuitum complex.</title>
        <authorList>
            <person name="Gharbi R."/>
            <person name="Khanna V."/>
            <person name="Frigui W."/>
            <person name="Mhenni B."/>
            <person name="Brosch R."/>
            <person name="Mardassi H."/>
        </authorList>
    </citation>
    <scope>NUCLEOTIDE SEQUENCE [LARGE SCALE GENOMIC DNA]</scope>
    <source>
        <strain evidence="2 3">TNTM28</strain>
    </source>
</reference>